<proteinExistence type="predicted"/>
<dbReference type="InParanoid" id="A0A0C3P660"/>
<dbReference type="EMBL" id="KN831980">
    <property type="protein sequence ID" value="KIO02819.1"/>
    <property type="molecule type" value="Genomic_DNA"/>
</dbReference>
<evidence type="ECO:0000313" key="1">
    <source>
        <dbReference type="EMBL" id="KIO02819.1"/>
    </source>
</evidence>
<evidence type="ECO:0000313" key="2">
    <source>
        <dbReference type="Proteomes" id="UP000054217"/>
    </source>
</evidence>
<reference evidence="2" key="2">
    <citation type="submission" date="2015-01" db="EMBL/GenBank/DDBJ databases">
        <title>Evolutionary Origins and Diversification of the Mycorrhizal Mutualists.</title>
        <authorList>
            <consortium name="DOE Joint Genome Institute"/>
            <consortium name="Mycorrhizal Genomics Consortium"/>
            <person name="Kohler A."/>
            <person name="Kuo A."/>
            <person name="Nagy L.G."/>
            <person name="Floudas D."/>
            <person name="Copeland A."/>
            <person name="Barry K.W."/>
            <person name="Cichocki N."/>
            <person name="Veneault-Fourrey C."/>
            <person name="LaButti K."/>
            <person name="Lindquist E.A."/>
            <person name="Lipzen A."/>
            <person name="Lundell T."/>
            <person name="Morin E."/>
            <person name="Murat C."/>
            <person name="Riley R."/>
            <person name="Ohm R."/>
            <person name="Sun H."/>
            <person name="Tunlid A."/>
            <person name="Henrissat B."/>
            <person name="Grigoriev I.V."/>
            <person name="Hibbett D.S."/>
            <person name="Martin F."/>
        </authorList>
    </citation>
    <scope>NUCLEOTIDE SEQUENCE [LARGE SCALE GENOMIC DNA]</scope>
    <source>
        <strain evidence="2">Marx 270</strain>
    </source>
</reference>
<name>A0A0C3P660_PISTI</name>
<dbReference type="HOGENOM" id="CLU_1960470_0_0_1"/>
<dbReference type="AlphaFoldDB" id="A0A0C3P660"/>
<keyword evidence="2" id="KW-1185">Reference proteome</keyword>
<protein>
    <submittedName>
        <fullName evidence="1">Uncharacterized protein</fullName>
    </submittedName>
</protein>
<sequence>MHLDERFRITRSTPPIQDLVGGVDKLLDVNGDLGIRVCQVSWQCHRRYESRANTHCRTHSRTGLTLLTILSSDGPVKSPALMARTSANGGVTPAGQCYSTGGHLRVWTTKLLATVLCAGPGWREQLDL</sequence>
<organism evidence="1 2">
    <name type="scientific">Pisolithus tinctorius Marx 270</name>
    <dbReference type="NCBI Taxonomy" id="870435"/>
    <lineage>
        <taxon>Eukaryota</taxon>
        <taxon>Fungi</taxon>
        <taxon>Dikarya</taxon>
        <taxon>Basidiomycota</taxon>
        <taxon>Agaricomycotina</taxon>
        <taxon>Agaricomycetes</taxon>
        <taxon>Agaricomycetidae</taxon>
        <taxon>Boletales</taxon>
        <taxon>Sclerodermatineae</taxon>
        <taxon>Pisolithaceae</taxon>
        <taxon>Pisolithus</taxon>
    </lineage>
</organism>
<reference evidence="1 2" key="1">
    <citation type="submission" date="2014-04" db="EMBL/GenBank/DDBJ databases">
        <authorList>
            <consortium name="DOE Joint Genome Institute"/>
            <person name="Kuo A."/>
            <person name="Kohler A."/>
            <person name="Costa M.D."/>
            <person name="Nagy L.G."/>
            <person name="Floudas D."/>
            <person name="Copeland A."/>
            <person name="Barry K.W."/>
            <person name="Cichocki N."/>
            <person name="Veneault-Fourrey C."/>
            <person name="LaButti K."/>
            <person name="Lindquist E.A."/>
            <person name="Lipzen A."/>
            <person name="Lundell T."/>
            <person name="Morin E."/>
            <person name="Murat C."/>
            <person name="Sun H."/>
            <person name="Tunlid A."/>
            <person name="Henrissat B."/>
            <person name="Grigoriev I.V."/>
            <person name="Hibbett D.S."/>
            <person name="Martin F."/>
            <person name="Nordberg H.P."/>
            <person name="Cantor M.N."/>
            <person name="Hua S.X."/>
        </authorList>
    </citation>
    <scope>NUCLEOTIDE SEQUENCE [LARGE SCALE GENOMIC DNA]</scope>
    <source>
        <strain evidence="1 2">Marx 270</strain>
    </source>
</reference>
<accession>A0A0C3P660</accession>
<gene>
    <name evidence="1" type="ORF">M404DRAFT_1002052</name>
</gene>
<dbReference type="Proteomes" id="UP000054217">
    <property type="component" value="Unassembled WGS sequence"/>
</dbReference>